<keyword evidence="1" id="KW-0732">Signal</keyword>
<proteinExistence type="predicted"/>
<comment type="caution">
    <text evidence="2">The sequence shown here is derived from an EMBL/GenBank/DDBJ whole genome shotgun (WGS) entry which is preliminary data.</text>
</comment>
<protein>
    <submittedName>
        <fullName evidence="2">Uncharacterized protein</fullName>
    </submittedName>
</protein>
<organism evidence="2 3">
    <name type="scientific">Desulfomonile tiedjei</name>
    <dbReference type="NCBI Taxonomy" id="2358"/>
    <lineage>
        <taxon>Bacteria</taxon>
        <taxon>Pseudomonadati</taxon>
        <taxon>Thermodesulfobacteriota</taxon>
        <taxon>Desulfomonilia</taxon>
        <taxon>Desulfomonilales</taxon>
        <taxon>Desulfomonilaceae</taxon>
        <taxon>Desulfomonile</taxon>
    </lineage>
</organism>
<feature type="signal peptide" evidence="1">
    <location>
        <begin position="1"/>
        <end position="21"/>
    </location>
</feature>
<accession>A0A9D6V5X8</accession>
<feature type="chain" id="PRO_5039280376" evidence="1">
    <location>
        <begin position="22"/>
        <end position="123"/>
    </location>
</feature>
<dbReference type="AlphaFoldDB" id="A0A9D6V5X8"/>
<dbReference type="EMBL" id="JACRDE010000462">
    <property type="protein sequence ID" value="MBI5251313.1"/>
    <property type="molecule type" value="Genomic_DNA"/>
</dbReference>
<evidence type="ECO:0000313" key="2">
    <source>
        <dbReference type="EMBL" id="MBI5251313.1"/>
    </source>
</evidence>
<reference evidence="2" key="1">
    <citation type="submission" date="2020-07" db="EMBL/GenBank/DDBJ databases">
        <title>Huge and variable diversity of episymbiotic CPR bacteria and DPANN archaea in groundwater ecosystems.</title>
        <authorList>
            <person name="He C.Y."/>
            <person name="Keren R."/>
            <person name="Whittaker M."/>
            <person name="Farag I.F."/>
            <person name="Doudna J."/>
            <person name="Cate J.H.D."/>
            <person name="Banfield J.F."/>
        </authorList>
    </citation>
    <scope>NUCLEOTIDE SEQUENCE</scope>
    <source>
        <strain evidence="2">NC_groundwater_1664_Pr3_B-0.1um_52_9</strain>
    </source>
</reference>
<gene>
    <name evidence="2" type="ORF">HY912_17630</name>
</gene>
<name>A0A9D6V5X8_9BACT</name>
<dbReference type="Proteomes" id="UP000807825">
    <property type="component" value="Unassembled WGS sequence"/>
</dbReference>
<sequence>MAKTYLIVIMTVLCAASTGFAQTADKKLIRVYPSYHEAAYVPQEEVADELPSPRDQMYVFWILGRVLSYPFDKAEGYIDSIRSKRKLQVVPAAAPAQATAPNPFVSVNWREIPPAPPATGHSR</sequence>
<evidence type="ECO:0000313" key="3">
    <source>
        <dbReference type="Proteomes" id="UP000807825"/>
    </source>
</evidence>
<evidence type="ECO:0000256" key="1">
    <source>
        <dbReference type="SAM" id="SignalP"/>
    </source>
</evidence>